<evidence type="ECO:0000313" key="1">
    <source>
        <dbReference type="EMBL" id="WPX96537.1"/>
    </source>
</evidence>
<dbReference type="Proteomes" id="UP001327219">
    <property type="component" value="Chromosome"/>
</dbReference>
<dbReference type="Gene3D" id="3.10.450.50">
    <property type="match status" value="1"/>
</dbReference>
<dbReference type="PANTHER" id="PTHR41252:SF1">
    <property type="entry name" value="BLR2505 PROTEIN"/>
    <property type="match status" value="1"/>
</dbReference>
<reference evidence="1 2" key="1">
    <citation type="submission" date="2022-11" db="EMBL/GenBank/DDBJ databases">
        <title>Host association and intracellularity evolved multiple times independently in the Rickettsiales.</title>
        <authorList>
            <person name="Castelli M."/>
            <person name="Nardi T."/>
            <person name="Gammuto L."/>
            <person name="Bellinzona G."/>
            <person name="Sabaneyeva E."/>
            <person name="Potekhin A."/>
            <person name="Serra V."/>
            <person name="Petroni G."/>
            <person name="Sassera D."/>
        </authorList>
    </citation>
    <scope>NUCLEOTIDE SEQUENCE [LARGE SCALE GENOMIC DNA]</scope>
    <source>
        <strain evidence="1 2">NDG2</strain>
    </source>
</reference>
<keyword evidence="2" id="KW-1185">Reference proteome</keyword>
<accession>A0ABZ0UKR5</accession>
<protein>
    <submittedName>
        <fullName evidence="1">NTF2-like superfamily ketosteroid isomerase-related protein</fullName>
    </submittedName>
</protein>
<sequence length="140" mass="15671">MWVCAMKLDETYVKEIFTLLENSKNQEFFKYVDDNVIWQVMGTHPLAGTYHNKASFITSTFGRLATVLQEGGVILKVENLLIIGPFAIVEMRSLSHTKSGKPFDNTYCWIAKFDGGKIAKVKAYVDSALVADVINSNSNL</sequence>
<evidence type="ECO:0000313" key="2">
    <source>
        <dbReference type="Proteomes" id="UP001327219"/>
    </source>
</evidence>
<proteinExistence type="predicted"/>
<name>A0ABZ0UKR5_9RICK</name>
<dbReference type="EMBL" id="CP110820">
    <property type="protein sequence ID" value="WPX96537.1"/>
    <property type="molecule type" value="Genomic_DNA"/>
</dbReference>
<dbReference type="SUPFAM" id="SSF54427">
    <property type="entry name" value="NTF2-like"/>
    <property type="match status" value="1"/>
</dbReference>
<gene>
    <name evidence="1" type="ORF">Bandiella_00653</name>
</gene>
<dbReference type="InterPro" id="IPR032710">
    <property type="entry name" value="NTF2-like_dom_sf"/>
</dbReference>
<organism evidence="1 2">
    <name type="scientific">Candidatus Bandiella euplotis</name>
    <dbReference type="NCBI Taxonomy" id="1664265"/>
    <lineage>
        <taxon>Bacteria</taxon>
        <taxon>Pseudomonadati</taxon>
        <taxon>Pseudomonadota</taxon>
        <taxon>Alphaproteobacteria</taxon>
        <taxon>Rickettsiales</taxon>
        <taxon>Candidatus Midichloriaceae</taxon>
        <taxon>Candidatus Bandiella</taxon>
    </lineage>
</organism>
<dbReference type="PANTHER" id="PTHR41252">
    <property type="entry name" value="BLR2505 PROTEIN"/>
    <property type="match status" value="1"/>
</dbReference>